<dbReference type="AlphaFoldDB" id="A0A0F9WUB5"/>
<sequence>MPEIVVEPPADGDYLSAFLRLLMEDPGGPTLTAAGGGCDPVIERGRS</sequence>
<protein>
    <submittedName>
        <fullName evidence="1">Uncharacterized protein</fullName>
    </submittedName>
</protein>
<evidence type="ECO:0000313" key="1">
    <source>
        <dbReference type="EMBL" id="KKN82463.1"/>
    </source>
</evidence>
<name>A0A0F9WUB5_9ZZZZ</name>
<proteinExistence type="predicted"/>
<comment type="caution">
    <text evidence="1">The sequence shown here is derived from an EMBL/GenBank/DDBJ whole genome shotgun (WGS) entry which is preliminary data.</text>
</comment>
<reference evidence="1" key="1">
    <citation type="journal article" date="2015" name="Nature">
        <title>Complex archaea that bridge the gap between prokaryotes and eukaryotes.</title>
        <authorList>
            <person name="Spang A."/>
            <person name="Saw J.H."/>
            <person name="Jorgensen S.L."/>
            <person name="Zaremba-Niedzwiedzka K."/>
            <person name="Martijn J."/>
            <person name="Lind A.E."/>
            <person name="van Eijk R."/>
            <person name="Schleper C."/>
            <person name="Guy L."/>
            <person name="Ettema T.J."/>
        </authorList>
    </citation>
    <scope>NUCLEOTIDE SEQUENCE</scope>
</reference>
<dbReference type="EMBL" id="LAZR01000200">
    <property type="protein sequence ID" value="KKN82463.1"/>
    <property type="molecule type" value="Genomic_DNA"/>
</dbReference>
<gene>
    <name evidence="1" type="ORF">LCGC14_0308850</name>
</gene>
<organism evidence="1">
    <name type="scientific">marine sediment metagenome</name>
    <dbReference type="NCBI Taxonomy" id="412755"/>
    <lineage>
        <taxon>unclassified sequences</taxon>
        <taxon>metagenomes</taxon>
        <taxon>ecological metagenomes</taxon>
    </lineage>
</organism>
<accession>A0A0F9WUB5</accession>